<protein>
    <submittedName>
        <fullName evidence="1">Uncharacterized protein</fullName>
    </submittedName>
</protein>
<dbReference type="AlphaFoldDB" id="A0A0E9XL10"/>
<accession>A0A0E9XL10</accession>
<reference evidence="1" key="1">
    <citation type="submission" date="2014-11" db="EMBL/GenBank/DDBJ databases">
        <authorList>
            <person name="Amaro Gonzalez C."/>
        </authorList>
    </citation>
    <scope>NUCLEOTIDE SEQUENCE</scope>
</reference>
<name>A0A0E9XL10_ANGAN</name>
<reference evidence="1" key="2">
    <citation type="journal article" date="2015" name="Fish Shellfish Immunol.">
        <title>Early steps in the European eel (Anguilla anguilla)-Vibrio vulnificus interaction in the gills: Role of the RtxA13 toxin.</title>
        <authorList>
            <person name="Callol A."/>
            <person name="Pajuelo D."/>
            <person name="Ebbesson L."/>
            <person name="Teles M."/>
            <person name="MacKenzie S."/>
            <person name="Amaro C."/>
        </authorList>
    </citation>
    <scope>NUCLEOTIDE SEQUENCE</scope>
</reference>
<sequence>MAHEVQELLVFHPPFTWESGVEYIWPISTY</sequence>
<organism evidence="1">
    <name type="scientific">Anguilla anguilla</name>
    <name type="common">European freshwater eel</name>
    <name type="synonym">Muraena anguilla</name>
    <dbReference type="NCBI Taxonomy" id="7936"/>
    <lineage>
        <taxon>Eukaryota</taxon>
        <taxon>Metazoa</taxon>
        <taxon>Chordata</taxon>
        <taxon>Craniata</taxon>
        <taxon>Vertebrata</taxon>
        <taxon>Euteleostomi</taxon>
        <taxon>Actinopterygii</taxon>
        <taxon>Neopterygii</taxon>
        <taxon>Teleostei</taxon>
        <taxon>Anguilliformes</taxon>
        <taxon>Anguillidae</taxon>
        <taxon>Anguilla</taxon>
    </lineage>
</organism>
<evidence type="ECO:0000313" key="1">
    <source>
        <dbReference type="EMBL" id="JAI03340.1"/>
    </source>
</evidence>
<proteinExistence type="predicted"/>
<dbReference type="EMBL" id="GBXM01005238">
    <property type="protein sequence ID" value="JAI03340.1"/>
    <property type="molecule type" value="Transcribed_RNA"/>
</dbReference>